<gene>
    <name evidence="1" type="ORF">HFM93_11085</name>
</gene>
<evidence type="ECO:0000313" key="2">
    <source>
        <dbReference type="Proteomes" id="UP000821846"/>
    </source>
</evidence>
<dbReference type="Gene3D" id="3.40.50.300">
    <property type="entry name" value="P-loop containing nucleotide triphosphate hydrolases"/>
    <property type="match status" value="1"/>
</dbReference>
<protein>
    <recommendedName>
        <fullName evidence="3">SynChlorMet cassette protein ScmC</fullName>
    </recommendedName>
</protein>
<dbReference type="SUPFAM" id="SSF53795">
    <property type="entry name" value="PEP carboxykinase-like"/>
    <property type="match status" value="1"/>
</dbReference>
<organism evidence="1 2">
    <name type="scientific">Faecalicatena fissicatena</name>
    <dbReference type="NCBI Taxonomy" id="290055"/>
    <lineage>
        <taxon>Bacteria</taxon>
        <taxon>Bacillati</taxon>
        <taxon>Bacillota</taxon>
        <taxon>Clostridia</taxon>
        <taxon>Lachnospirales</taxon>
        <taxon>Lachnospiraceae</taxon>
        <taxon>Faecalicatena</taxon>
    </lineage>
</organism>
<evidence type="ECO:0000313" key="1">
    <source>
        <dbReference type="EMBL" id="NSG30808.1"/>
    </source>
</evidence>
<name>A0ABX2GYX0_9FIRM</name>
<dbReference type="InterPro" id="IPR027417">
    <property type="entry name" value="P-loop_NTPase"/>
</dbReference>
<evidence type="ECO:0008006" key="3">
    <source>
        <dbReference type="Google" id="ProtNLM"/>
    </source>
</evidence>
<comment type="caution">
    <text evidence="1">The sequence shown here is derived from an EMBL/GenBank/DDBJ whole genome shotgun (WGS) entry which is preliminary data.</text>
</comment>
<dbReference type="EMBL" id="JAAWUZ010000045">
    <property type="protein sequence ID" value="NSG30808.1"/>
    <property type="molecule type" value="Genomic_DNA"/>
</dbReference>
<dbReference type="RefSeq" id="WP_173866656.1">
    <property type="nucleotide sequence ID" value="NZ_JAAWUU010000042.1"/>
</dbReference>
<dbReference type="Proteomes" id="UP000821846">
    <property type="component" value="Unassembled WGS sequence"/>
</dbReference>
<keyword evidence="2" id="KW-1185">Reference proteome</keyword>
<sequence>MVTKNYRFADIAFTLQMQYPYLEKQCRSYEVEEPGILIAASDEEIEREDQSGVSSSNGMLESLAVYRKISEIMVEHDTFLFHCSAVALDGQAYLFTAPSGTGKSTHTRLWREVFGERAVMVNDDKPLIQVREDAIYVCGTPWNGKHNLDSNQKVPVKGICLLERGEKNHIEMISPADAFPYLFRQVYRPADQTKLIRTITLLKQTAERVPLYRMQCNISHEAAKMAWKMMSDKKEEQNR</sequence>
<reference evidence="1 2" key="1">
    <citation type="journal article" date="2020" name="Cell Host Microbe">
        <title>Functional and Genomic Variation between Human-Derived Isolates of Lachnospiraceae Reveals Inter- and Intra-Species Diversity.</title>
        <authorList>
            <person name="Sorbara M.T."/>
            <person name="Littmann E.R."/>
            <person name="Fontana E."/>
            <person name="Moody T.U."/>
            <person name="Kohout C.E."/>
            <person name="Gjonbalaj M."/>
            <person name="Eaton V."/>
            <person name="Seok R."/>
            <person name="Leiner I.M."/>
            <person name="Pamer E.G."/>
        </authorList>
    </citation>
    <scope>NUCLEOTIDE SEQUENCE [LARGE SCALE GENOMIC DNA]</scope>
    <source>
        <strain evidence="1 2">MSK.14.16</strain>
    </source>
</reference>
<proteinExistence type="predicted"/>
<accession>A0ABX2GYX0</accession>